<evidence type="ECO:0000313" key="2">
    <source>
        <dbReference type="EMBL" id="REC59962.1"/>
    </source>
</evidence>
<dbReference type="SUPFAM" id="SSF56281">
    <property type="entry name" value="Metallo-hydrolase/oxidoreductase"/>
    <property type="match status" value="1"/>
</dbReference>
<accession>A0A3D9C350</accession>
<dbReference type="PANTHER" id="PTHR42951">
    <property type="entry name" value="METALLO-BETA-LACTAMASE DOMAIN-CONTAINING"/>
    <property type="match status" value="1"/>
</dbReference>
<proteinExistence type="predicted"/>
<reference evidence="3" key="1">
    <citation type="submission" date="2018-06" db="EMBL/GenBank/DDBJ databases">
        <authorList>
            <person name="Lum Nde A."/>
            <person name="Hugo C."/>
        </authorList>
    </citation>
    <scope>NUCLEOTIDE SEQUENCE [LARGE SCALE GENOMIC DNA]</scope>
    <source>
        <strain evidence="3">1_F178</strain>
    </source>
</reference>
<dbReference type="AlphaFoldDB" id="A0A3D9C350"/>
<dbReference type="Pfam" id="PF00753">
    <property type="entry name" value="Lactamase_B"/>
    <property type="match status" value="1"/>
</dbReference>
<evidence type="ECO:0000313" key="3">
    <source>
        <dbReference type="Proteomes" id="UP000256686"/>
    </source>
</evidence>
<dbReference type="InterPro" id="IPR050855">
    <property type="entry name" value="NDM-1-like"/>
</dbReference>
<organism evidence="2 3">
    <name type="scientific">Chryseobacterium pennae</name>
    <dbReference type="NCBI Taxonomy" id="2258962"/>
    <lineage>
        <taxon>Bacteria</taxon>
        <taxon>Pseudomonadati</taxon>
        <taxon>Bacteroidota</taxon>
        <taxon>Flavobacteriia</taxon>
        <taxon>Flavobacteriales</taxon>
        <taxon>Weeksellaceae</taxon>
        <taxon>Chryseobacterium group</taxon>
        <taxon>Chryseobacterium</taxon>
    </lineage>
</organism>
<dbReference type="InterPro" id="IPR036866">
    <property type="entry name" value="RibonucZ/Hydroxyglut_hydro"/>
</dbReference>
<dbReference type="Gene3D" id="3.60.15.10">
    <property type="entry name" value="Ribonuclease Z/Hydroxyacylglutathione hydrolase-like"/>
    <property type="match status" value="1"/>
</dbReference>
<dbReference type="Proteomes" id="UP000256686">
    <property type="component" value="Unassembled WGS sequence"/>
</dbReference>
<keyword evidence="3" id="KW-1185">Reference proteome</keyword>
<comment type="caution">
    <text evidence="2">The sequence shown here is derived from an EMBL/GenBank/DDBJ whole genome shotgun (WGS) entry which is preliminary data.</text>
</comment>
<dbReference type="RefSeq" id="WP_115973105.1">
    <property type="nucleotide sequence ID" value="NZ_QNVT01000030.1"/>
</dbReference>
<evidence type="ECO:0000259" key="1">
    <source>
        <dbReference type="SMART" id="SM00849"/>
    </source>
</evidence>
<dbReference type="SMART" id="SM00849">
    <property type="entry name" value="Lactamase_B"/>
    <property type="match status" value="1"/>
</dbReference>
<dbReference type="PANTHER" id="PTHR42951:SF17">
    <property type="entry name" value="METALLO-BETA-LACTAMASE DOMAIN-CONTAINING PROTEIN"/>
    <property type="match status" value="1"/>
</dbReference>
<feature type="domain" description="Metallo-beta-lactamase" evidence="1">
    <location>
        <begin position="20"/>
        <end position="215"/>
    </location>
</feature>
<sequence length="292" mass="33449">MWINKTGNISSSLAILGTISNPVYLVKEDQEYILIEGGLTRDAKALLAQLKEHVSDLSLVRHWFITHSHYDHCGAIESLYPYLKHIKLYASEHAVKNFRNEKYVKRIRQLNALISDKEIKKFPADLQQIPFIILKDREQIKTESGIWEIIYTPGHSLCSVSIHYKEKDILFVSDALGEIINTKKWFPLAFDHVKQFINSINRLGDLRAETIALGHNGILTSVEALSAPACSLLGCNDLIEFVAVRKDYLSEEELVDHVCKKYKVMDHSFIPDKVYRKSIELLISHLKTESFV</sequence>
<dbReference type="EMBL" id="QNVT01000030">
    <property type="protein sequence ID" value="REC59962.1"/>
    <property type="molecule type" value="Genomic_DNA"/>
</dbReference>
<protein>
    <recommendedName>
        <fullName evidence="1">Metallo-beta-lactamase domain-containing protein</fullName>
    </recommendedName>
</protein>
<name>A0A3D9C350_9FLAO</name>
<gene>
    <name evidence="2" type="ORF">DRF65_23190</name>
</gene>
<dbReference type="InterPro" id="IPR001279">
    <property type="entry name" value="Metallo-B-lactamas"/>
</dbReference>